<dbReference type="STRING" id="504805.SAMN05421505_11760"/>
<dbReference type="GO" id="GO:0005524">
    <property type="term" value="F:ATP binding"/>
    <property type="evidence" value="ECO:0007669"/>
    <property type="project" value="UniProtKB-KW"/>
</dbReference>
<comment type="similarity">
    <text evidence="2">Belongs to the TsaE family.</text>
</comment>
<evidence type="ECO:0000256" key="5">
    <source>
        <dbReference type="ARBA" id="ARBA00022694"/>
    </source>
</evidence>
<evidence type="ECO:0000256" key="2">
    <source>
        <dbReference type="ARBA" id="ARBA00007599"/>
    </source>
</evidence>
<dbReference type="PANTHER" id="PTHR33540">
    <property type="entry name" value="TRNA THREONYLCARBAMOYLADENOSINE BIOSYNTHESIS PROTEIN TSAE"/>
    <property type="match status" value="1"/>
</dbReference>
<evidence type="ECO:0000256" key="10">
    <source>
        <dbReference type="ARBA" id="ARBA00024908"/>
    </source>
</evidence>
<keyword evidence="8" id="KW-0067">ATP-binding</keyword>
<evidence type="ECO:0000256" key="3">
    <source>
        <dbReference type="ARBA" id="ARBA00019010"/>
    </source>
</evidence>
<evidence type="ECO:0000256" key="6">
    <source>
        <dbReference type="ARBA" id="ARBA00022723"/>
    </source>
</evidence>
<dbReference type="OrthoDB" id="9800307at2"/>
<evidence type="ECO:0000256" key="4">
    <source>
        <dbReference type="ARBA" id="ARBA00022490"/>
    </source>
</evidence>
<comment type="function">
    <text evidence="10">Required for the formation of a threonylcarbamoyl group on adenosine at position 37 (t(6)A37) in tRNAs that read codons beginning with adenine. Is involved in the transfer of the threonylcarbamoyl moiety of threonylcarbamoyl-AMP (TC-AMP) to the N6 group of A37, together with TsaD and TsaB. TsaE seems to play an indirect role in the t(6)A biosynthesis pathway, possibly in regulating the core enzymatic function of TsaD.</text>
</comment>
<name>A0A1G8D1C7_9ACTN</name>
<reference evidence="12 13" key="1">
    <citation type="submission" date="2016-10" db="EMBL/GenBank/DDBJ databases">
        <authorList>
            <person name="de Groot N.N."/>
        </authorList>
    </citation>
    <scope>NUCLEOTIDE SEQUENCE [LARGE SCALE GENOMIC DNA]</scope>
    <source>
        <strain evidence="12 13">CPCC 201354</strain>
    </source>
</reference>
<dbReference type="Proteomes" id="UP000198923">
    <property type="component" value="Unassembled WGS sequence"/>
</dbReference>
<keyword evidence="4" id="KW-0963">Cytoplasm</keyword>
<protein>
    <recommendedName>
        <fullName evidence="3">tRNA threonylcarbamoyladenosine biosynthesis protein TsaE</fullName>
    </recommendedName>
    <alternativeName>
        <fullName evidence="11">t(6)A37 threonylcarbamoyladenosine biosynthesis protein TsaE</fullName>
    </alternativeName>
</protein>
<keyword evidence="13" id="KW-1185">Reference proteome</keyword>
<evidence type="ECO:0000256" key="8">
    <source>
        <dbReference type="ARBA" id="ARBA00022840"/>
    </source>
</evidence>
<dbReference type="RefSeq" id="WP_093171726.1">
    <property type="nucleotide sequence ID" value="NZ_FNCN01000017.1"/>
</dbReference>
<gene>
    <name evidence="12" type="ORF">SAMN05421505_11760</name>
</gene>
<sequence>MSEVVATGEAMREFGARVAGLLAPGDLVVLSGPLGAGKTTLVQGLAEGLKVRGPITSPTFVIARVHPSLCGGPPLVHVDAYRLQGGLEVDDLDLDASLEESVTVVEWGEGLVEGLADDRLEVRIERREVDEERVVHVRGVGARWAGVQPLA</sequence>
<dbReference type="EMBL" id="FNCN01000017">
    <property type="protein sequence ID" value="SDH51575.1"/>
    <property type="molecule type" value="Genomic_DNA"/>
</dbReference>
<dbReference type="Pfam" id="PF02367">
    <property type="entry name" value="TsaE"/>
    <property type="match status" value="1"/>
</dbReference>
<dbReference type="InterPro" id="IPR003442">
    <property type="entry name" value="T6A_TsaE"/>
</dbReference>
<evidence type="ECO:0000256" key="11">
    <source>
        <dbReference type="ARBA" id="ARBA00032441"/>
    </source>
</evidence>
<dbReference type="GO" id="GO:0046872">
    <property type="term" value="F:metal ion binding"/>
    <property type="evidence" value="ECO:0007669"/>
    <property type="project" value="UniProtKB-KW"/>
</dbReference>
<keyword evidence="5" id="KW-0819">tRNA processing</keyword>
<accession>A0A1G8D1C7</accession>
<proteinExistence type="inferred from homology"/>
<dbReference type="AlphaFoldDB" id="A0A1G8D1C7"/>
<evidence type="ECO:0000256" key="1">
    <source>
        <dbReference type="ARBA" id="ARBA00004496"/>
    </source>
</evidence>
<evidence type="ECO:0000256" key="9">
    <source>
        <dbReference type="ARBA" id="ARBA00022842"/>
    </source>
</evidence>
<dbReference type="SUPFAM" id="SSF52540">
    <property type="entry name" value="P-loop containing nucleoside triphosphate hydrolases"/>
    <property type="match status" value="1"/>
</dbReference>
<keyword evidence="6" id="KW-0479">Metal-binding</keyword>
<evidence type="ECO:0000313" key="13">
    <source>
        <dbReference type="Proteomes" id="UP000198923"/>
    </source>
</evidence>
<dbReference type="PANTHER" id="PTHR33540:SF2">
    <property type="entry name" value="TRNA THREONYLCARBAMOYLADENOSINE BIOSYNTHESIS PROTEIN TSAE"/>
    <property type="match status" value="1"/>
</dbReference>
<organism evidence="12 13">
    <name type="scientific">Sinosporangium album</name>
    <dbReference type="NCBI Taxonomy" id="504805"/>
    <lineage>
        <taxon>Bacteria</taxon>
        <taxon>Bacillati</taxon>
        <taxon>Actinomycetota</taxon>
        <taxon>Actinomycetes</taxon>
        <taxon>Streptosporangiales</taxon>
        <taxon>Streptosporangiaceae</taxon>
        <taxon>Sinosporangium</taxon>
    </lineage>
</organism>
<dbReference type="GO" id="GO:0005737">
    <property type="term" value="C:cytoplasm"/>
    <property type="evidence" value="ECO:0007669"/>
    <property type="project" value="UniProtKB-SubCell"/>
</dbReference>
<dbReference type="NCBIfam" id="TIGR00150">
    <property type="entry name" value="T6A_YjeE"/>
    <property type="match status" value="1"/>
</dbReference>
<evidence type="ECO:0000313" key="12">
    <source>
        <dbReference type="EMBL" id="SDH51575.1"/>
    </source>
</evidence>
<comment type="subcellular location">
    <subcellularLocation>
        <location evidence="1">Cytoplasm</location>
    </subcellularLocation>
</comment>
<evidence type="ECO:0000256" key="7">
    <source>
        <dbReference type="ARBA" id="ARBA00022741"/>
    </source>
</evidence>
<keyword evidence="7" id="KW-0547">Nucleotide-binding</keyword>
<dbReference type="InterPro" id="IPR027417">
    <property type="entry name" value="P-loop_NTPase"/>
</dbReference>
<dbReference type="GO" id="GO:0002949">
    <property type="term" value="P:tRNA threonylcarbamoyladenosine modification"/>
    <property type="evidence" value="ECO:0007669"/>
    <property type="project" value="InterPro"/>
</dbReference>
<dbReference type="Gene3D" id="3.40.50.300">
    <property type="entry name" value="P-loop containing nucleotide triphosphate hydrolases"/>
    <property type="match status" value="1"/>
</dbReference>
<keyword evidence="9" id="KW-0460">Magnesium</keyword>